<name>A0AAW5JPR8_9FIRM</name>
<feature type="domain" description="N-acetyltransferase" evidence="3">
    <location>
        <begin position="1"/>
        <end position="136"/>
    </location>
</feature>
<comment type="caution">
    <text evidence="4">The sequence shown here is derived from an EMBL/GenBank/DDBJ whole genome shotgun (WGS) entry which is preliminary data.</text>
</comment>
<dbReference type="AlphaFoldDB" id="A0AAW5JPR8"/>
<protein>
    <submittedName>
        <fullName evidence="4">GNAT family N-acetyltransferase</fullName>
    </submittedName>
</protein>
<dbReference type="InterPro" id="IPR016181">
    <property type="entry name" value="Acyl_CoA_acyltransferase"/>
</dbReference>
<dbReference type="Proteomes" id="UP001204562">
    <property type="component" value="Unassembled WGS sequence"/>
</dbReference>
<evidence type="ECO:0000256" key="1">
    <source>
        <dbReference type="ARBA" id="ARBA00022679"/>
    </source>
</evidence>
<keyword evidence="2" id="KW-0012">Acyltransferase</keyword>
<proteinExistence type="predicted"/>
<evidence type="ECO:0000313" key="4">
    <source>
        <dbReference type="EMBL" id="MCQ4769874.1"/>
    </source>
</evidence>
<dbReference type="PANTHER" id="PTHR43877">
    <property type="entry name" value="AMINOALKYLPHOSPHONATE N-ACETYLTRANSFERASE-RELATED-RELATED"/>
    <property type="match status" value="1"/>
</dbReference>
<organism evidence="4 5">
    <name type="scientific">Intestinimonas massiliensis</name>
    <name type="common">ex Afouda et al. 2020</name>
    <dbReference type="NCBI Taxonomy" id="1673721"/>
    <lineage>
        <taxon>Bacteria</taxon>
        <taxon>Bacillati</taxon>
        <taxon>Bacillota</taxon>
        <taxon>Clostridia</taxon>
        <taxon>Eubacteriales</taxon>
        <taxon>Intestinimonas</taxon>
    </lineage>
</organism>
<sequence>MEPYAILPATEEEVEAVHAGLRAYNRNYCPDAEDLSRAVRDEAGRVVAGTDCFRMGTLVLVDVLWVDESCRGQGLGARLLAAAETDGRRQGARRVELNTFGFQAPGFYEKLGYRLVGSVEPAVGDYGHYYYAKELT</sequence>
<dbReference type="PANTHER" id="PTHR43877:SF2">
    <property type="entry name" value="AMINOALKYLPHOSPHONATE N-ACETYLTRANSFERASE-RELATED"/>
    <property type="match status" value="1"/>
</dbReference>
<dbReference type="PROSITE" id="PS51186">
    <property type="entry name" value="GNAT"/>
    <property type="match status" value="1"/>
</dbReference>
<dbReference type="SUPFAM" id="SSF55729">
    <property type="entry name" value="Acyl-CoA N-acyltransferases (Nat)"/>
    <property type="match status" value="1"/>
</dbReference>
<dbReference type="InterPro" id="IPR050832">
    <property type="entry name" value="Bact_Acetyltransf"/>
</dbReference>
<dbReference type="RefSeq" id="WP_256303484.1">
    <property type="nucleotide sequence ID" value="NZ_JANFYS010000008.1"/>
</dbReference>
<evidence type="ECO:0000256" key="2">
    <source>
        <dbReference type="ARBA" id="ARBA00023315"/>
    </source>
</evidence>
<dbReference type="CDD" id="cd04301">
    <property type="entry name" value="NAT_SF"/>
    <property type="match status" value="1"/>
</dbReference>
<gene>
    <name evidence="4" type="ORF">NE579_05280</name>
</gene>
<dbReference type="GO" id="GO:0016747">
    <property type="term" value="F:acyltransferase activity, transferring groups other than amino-acyl groups"/>
    <property type="evidence" value="ECO:0007669"/>
    <property type="project" value="InterPro"/>
</dbReference>
<dbReference type="Gene3D" id="3.40.630.30">
    <property type="match status" value="1"/>
</dbReference>
<reference evidence="4" key="1">
    <citation type="submission" date="2022-06" db="EMBL/GenBank/DDBJ databases">
        <title>Isolation of gut microbiota from human fecal samples.</title>
        <authorList>
            <person name="Pamer E.G."/>
            <person name="Barat B."/>
            <person name="Waligurski E."/>
            <person name="Medina S."/>
            <person name="Paddock L."/>
            <person name="Mostad J."/>
        </authorList>
    </citation>
    <scope>NUCLEOTIDE SEQUENCE</scope>
    <source>
        <strain evidence="4">DFI.9.91</strain>
    </source>
</reference>
<evidence type="ECO:0000313" key="5">
    <source>
        <dbReference type="Proteomes" id="UP001204562"/>
    </source>
</evidence>
<keyword evidence="1" id="KW-0808">Transferase</keyword>
<evidence type="ECO:0000259" key="3">
    <source>
        <dbReference type="PROSITE" id="PS51186"/>
    </source>
</evidence>
<dbReference type="EMBL" id="JANFYS010000008">
    <property type="protein sequence ID" value="MCQ4769874.1"/>
    <property type="molecule type" value="Genomic_DNA"/>
</dbReference>
<dbReference type="Pfam" id="PF13508">
    <property type="entry name" value="Acetyltransf_7"/>
    <property type="match status" value="1"/>
</dbReference>
<dbReference type="InterPro" id="IPR000182">
    <property type="entry name" value="GNAT_dom"/>
</dbReference>
<accession>A0AAW5JPR8</accession>